<feature type="compositionally biased region" description="Low complexity" evidence="1">
    <location>
        <begin position="36"/>
        <end position="45"/>
    </location>
</feature>
<reference evidence="2 3" key="1">
    <citation type="journal article" name="Sci. Rep.">
        <title>Genome-scale phylogenetic analyses confirm Olpidium as the closest living zoosporic fungus to the non-flagellated, terrestrial fungi.</title>
        <authorList>
            <person name="Chang Y."/>
            <person name="Rochon D."/>
            <person name="Sekimoto S."/>
            <person name="Wang Y."/>
            <person name="Chovatia M."/>
            <person name="Sandor L."/>
            <person name="Salamov A."/>
            <person name="Grigoriev I.V."/>
            <person name="Stajich J.E."/>
            <person name="Spatafora J.W."/>
        </authorList>
    </citation>
    <scope>NUCLEOTIDE SEQUENCE [LARGE SCALE GENOMIC DNA]</scope>
    <source>
        <strain evidence="2">S191</strain>
    </source>
</reference>
<feature type="region of interest" description="Disordered" evidence="1">
    <location>
        <begin position="36"/>
        <end position="82"/>
    </location>
</feature>
<feature type="non-terminal residue" evidence="2">
    <location>
        <position position="1"/>
    </location>
</feature>
<dbReference type="EMBL" id="JAEFCI010007089">
    <property type="protein sequence ID" value="KAG5459290.1"/>
    <property type="molecule type" value="Genomic_DNA"/>
</dbReference>
<accession>A0A8H8DI91</accession>
<evidence type="ECO:0000313" key="2">
    <source>
        <dbReference type="EMBL" id="KAG5459290.1"/>
    </source>
</evidence>
<protein>
    <submittedName>
        <fullName evidence="2">Uncharacterized protein</fullName>
    </submittedName>
</protein>
<proteinExistence type="predicted"/>
<dbReference type="Proteomes" id="UP000673691">
    <property type="component" value="Unassembled WGS sequence"/>
</dbReference>
<organism evidence="2 3">
    <name type="scientific">Olpidium bornovanus</name>
    <dbReference type="NCBI Taxonomy" id="278681"/>
    <lineage>
        <taxon>Eukaryota</taxon>
        <taxon>Fungi</taxon>
        <taxon>Fungi incertae sedis</taxon>
        <taxon>Olpidiomycota</taxon>
        <taxon>Olpidiomycotina</taxon>
        <taxon>Olpidiomycetes</taxon>
        <taxon>Olpidiales</taxon>
        <taxon>Olpidiaceae</taxon>
        <taxon>Olpidium</taxon>
    </lineage>
</organism>
<dbReference type="AlphaFoldDB" id="A0A8H8DI91"/>
<comment type="caution">
    <text evidence="2">The sequence shown here is derived from an EMBL/GenBank/DDBJ whole genome shotgun (WGS) entry which is preliminary data.</text>
</comment>
<evidence type="ECO:0000256" key="1">
    <source>
        <dbReference type="SAM" id="MobiDB-lite"/>
    </source>
</evidence>
<name>A0A8H8DI91_9FUNG</name>
<sequence>MPPSLPSAAALRSGLHRLVFGAGIGRYPRTCQSARSAVSASAAAPHPVPPRPAATVPHPVPPLPAEAVLKPSPACDEVESDRTDDAKARILIGFTCTVPQPSFAFTCVLALTS</sequence>
<feature type="compositionally biased region" description="Pro residues" evidence="1">
    <location>
        <begin position="46"/>
        <end position="64"/>
    </location>
</feature>
<evidence type="ECO:0000313" key="3">
    <source>
        <dbReference type="Proteomes" id="UP000673691"/>
    </source>
</evidence>
<gene>
    <name evidence="2" type="ORF">BJ554DRAFT_321</name>
</gene>
<keyword evidence="3" id="KW-1185">Reference proteome</keyword>